<evidence type="ECO:0000313" key="2">
    <source>
        <dbReference type="Proteomes" id="UP001153050"/>
    </source>
</evidence>
<organism evidence="1 2">
    <name type="scientific">Mesorhizobium escarrei</name>
    <dbReference type="NCBI Taxonomy" id="666018"/>
    <lineage>
        <taxon>Bacteria</taxon>
        <taxon>Pseudomonadati</taxon>
        <taxon>Pseudomonadota</taxon>
        <taxon>Alphaproteobacteria</taxon>
        <taxon>Hyphomicrobiales</taxon>
        <taxon>Phyllobacteriaceae</taxon>
        <taxon>Mesorhizobium</taxon>
    </lineage>
</organism>
<accession>A0ABN8KKJ0</accession>
<name>A0ABN8KKJ0_9HYPH</name>
<gene>
    <name evidence="1" type="ORF">MES5069_780009</name>
</gene>
<dbReference type="EMBL" id="CAKXZT010000177">
    <property type="protein sequence ID" value="CAH2409274.1"/>
    <property type="molecule type" value="Genomic_DNA"/>
</dbReference>
<protein>
    <submittedName>
        <fullName evidence="1">Uncharacterized protein</fullName>
    </submittedName>
</protein>
<dbReference type="Proteomes" id="UP001153050">
    <property type="component" value="Unassembled WGS sequence"/>
</dbReference>
<keyword evidence="2" id="KW-1185">Reference proteome</keyword>
<sequence length="76" mass="8085">MLFATKHSALLTSGDDSNPEFEIILPPWACRGTATSQAAMLLGFGVSRKWARRAGLSFAKSTFVPTSLPSSKVALS</sequence>
<comment type="caution">
    <text evidence="1">The sequence shown here is derived from an EMBL/GenBank/DDBJ whole genome shotgun (WGS) entry which is preliminary data.</text>
</comment>
<evidence type="ECO:0000313" key="1">
    <source>
        <dbReference type="EMBL" id="CAH2409274.1"/>
    </source>
</evidence>
<reference evidence="1 2" key="1">
    <citation type="submission" date="2022-03" db="EMBL/GenBank/DDBJ databases">
        <authorList>
            <person name="Brunel B."/>
        </authorList>
    </citation>
    <scope>NUCLEOTIDE SEQUENCE [LARGE SCALE GENOMIC DNA]</scope>
    <source>
        <strain evidence="1">STM5069sample</strain>
    </source>
</reference>
<proteinExistence type="predicted"/>